<dbReference type="Gene3D" id="3.30.110.120">
    <property type="match status" value="1"/>
</dbReference>
<sequence>MAINNHPSIISQEEIRVRGTVQGVGFRPTVYRLAKACNLVGEVCNDGQGVLIYVSGTTEAIADFVQRLQIDCPPLAKIESIDRTPYPGDRTFHDFTITQSVNSTVQTQIPPDAATCPQCQAETFDSRSRWYNYPFTNCTHCGPRLSIIRSIPYDRKHTSMADFAMCPDCAREYLAIENRRFHAQPIACPVCGPKVWLERANGEKMDTSDPIDTVCTLLKQGEIVAIKGLGGIHLACDATNETTVQQLRSRKQRYHKPFALMARDLEVIEQYCTLNDQEKELFQSPPAPIVLIDVIPNRANCRDAPWRVSTAKIADSVAPGQTTLGFMLPYTPLHHLIMQRLDYPIILTSGNLSDEPQCIDNQDASLKLGKIADYLLLHNRDIVNRVDDSVVRVIQSKRQLQNFDGGGFSHIRVTKNDNCETRPYRGTMARHIHIQTLRRARGYAPKPINLPPGFEKCPPILAMGSELKNTFCLLRDGQAILSQHLGDLENAAAFNAYQDTLNLYLNLFDHKPSAIATDKHPEYLSTKLGQELATANHLSLHPIQHHHAHIAACLAENNIPLNTPPILGIALDGLGYGEDGTIWGGEFLLADYQGFKRLGKFKPIAMIGGEQAIYQPWRNTYAHLIAAWDWNKLKQEYSDLDLIQFLDQKPHPLLNQLIEKGINSPLASSVGRLFDAVAAALGICRADCSYEGQAAIEMEALVTPDSLNYVKEVGAYPFNIGKLDQETELILDPYPLWLALLDDLQQDVSKSLIAAKFHQGLADAIATMVQQLRPDLISNQVILTGGVFQNRILLTQVRENLERMGMEVLTHSRVPPNDGGLSLGQAVIAAAQSLSYRERLRQNGGAD</sequence>
<dbReference type="STRING" id="118168.MC7420_8185"/>
<organism evidence="12 13">
    <name type="scientific">Coleofasciculus chthonoplastes PCC 7420</name>
    <dbReference type="NCBI Taxonomy" id="118168"/>
    <lineage>
        <taxon>Bacteria</taxon>
        <taxon>Bacillati</taxon>
        <taxon>Cyanobacteriota</taxon>
        <taxon>Cyanophyceae</taxon>
        <taxon>Coleofasciculales</taxon>
        <taxon>Coleofasciculaceae</taxon>
        <taxon>Coleofasciculus</taxon>
    </lineage>
</organism>
<accession>B4W4C2</accession>
<dbReference type="InterPro" id="IPR011125">
    <property type="entry name" value="Znf_HypF"/>
</dbReference>
<evidence type="ECO:0000256" key="8">
    <source>
        <dbReference type="PIRNR" id="PIRNR006256"/>
    </source>
</evidence>
<evidence type="ECO:0000256" key="1">
    <source>
        <dbReference type="ARBA" id="ARBA00004711"/>
    </source>
</evidence>
<dbReference type="Pfam" id="PF22521">
    <property type="entry name" value="HypF_C_2"/>
    <property type="match status" value="1"/>
</dbReference>
<dbReference type="InterPro" id="IPR055128">
    <property type="entry name" value="HypF_C_2"/>
</dbReference>
<dbReference type="InterPro" id="IPR017945">
    <property type="entry name" value="DHBP_synth_RibB-like_a/b_dom"/>
</dbReference>
<dbReference type="PROSITE" id="PS51160">
    <property type="entry name" value="ACYLPHOSPHATASE_3"/>
    <property type="match status" value="1"/>
</dbReference>
<evidence type="ECO:0000259" key="11">
    <source>
        <dbReference type="PROSITE" id="PS51163"/>
    </source>
</evidence>
<evidence type="ECO:0000256" key="7">
    <source>
        <dbReference type="ARBA" id="ARBA00048220"/>
    </source>
</evidence>
<dbReference type="AlphaFoldDB" id="B4W4C2"/>
<evidence type="ECO:0000256" key="2">
    <source>
        <dbReference type="ARBA" id="ARBA00008097"/>
    </source>
</evidence>
<dbReference type="PANTHER" id="PTHR42959:SF1">
    <property type="entry name" value="CARBAMOYLTRANSFERASE HYPF"/>
    <property type="match status" value="1"/>
</dbReference>
<dbReference type="InterPro" id="IPR036046">
    <property type="entry name" value="Acylphosphatase-like_dom_sf"/>
</dbReference>
<evidence type="ECO:0000256" key="4">
    <source>
        <dbReference type="ARBA" id="ARBA00022723"/>
    </source>
</evidence>
<dbReference type="Gene3D" id="3.90.870.50">
    <property type="match status" value="1"/>
</dbReference>
<keyword evidence="5" id="KW-0863">Zinc-finger</keyword>
<dbReference type="SUPFAM" id="SSF54975">
    <property type="entry name" value="Acylphosphatase/BLUF domain-like"/>
    <property type="match status" value="1"/>
</dbReference>
<dbReference type="Pfam" id="PF00708">
    <property type="entry name" value="Acylphosphatase"/>
    <property type="match status" value="1"/>
</dbReference>
<dbReference type="InterPro" id="IPR041440">
    <property type="entry name" value="HypF_C"/>
</dbReference>
<dbReference type="InterPro" id="IPR043129">
    <property type="entry name" value="ATPase_NBD"/>
</dbReference>
<dbReference type="InterPro" id="IPR004421">
    <property type="entry name" value="Carbamoyltransferase_HypF"/>
</dbReference>
<dbReference type="Gene3D" id="3.30.420.40">
    <property type="match status" value="1"/>
</dbReference>
<keyword evidence="4" id="KW-0479">Metal-binding</keyword>
<dbReference type="OrthoDB" id="9808093at2"/>
<dbReference type="PROSITE" id="PS51163">
    <property type="entry name" value="YRDC"/>
    <property type="match status" value="1"/>
</dbReference>
<comment type="pathway">
    <text evidence="1">Protein modification; [NiFe] hydrogenase maturation.</text>
</comment>
<dbReference type="NCBIfam" id="TIGR00143">
    <property type="entry name" value="hypF"/>
    <property type="match status" value="1"/>
</dbReference>
<evidence type="ECO:0000259" key="10">
    <source>
        <dbReference type="PROSITE" id="PS51160"/>
    </source>
</evidence>
<dbReference type="UniPathway" id="UPA00335"/>
<dbReference type="FunFam" id="3.30.420.40:FF:000124">
    <property type="entry name" value="Carbamoyltransferase HypF"/>
    <property type="match status" value="1"/>
</dbReference>
<reference evidence="12 13" key="1">
    <citation type="submission" date="2008-07" db="EMBL/GenBank/DDBJ databases">
        <authorList>
            <person name="Tandeau de Marsac N."/>
            <person name="Ferriera S."/>
            <person name="Johnson J."/>
            <person name="Kravitz S."/>
            <person name="Beeson K."/>
            <person name="Sutton G."/>
            <person name="Rogers Y.-H."/>
            <person name="Friedman R."/>
            <person name="Frazier M."/>
            <person name="Venter J.C."/>
        </authorList>
    </citation>
    <scope>NUCLEOTIDE SEQUENCE [LARGE SCALE GENOMIC DNA]</scope>
    <source>
        <strain evidence="12 13">PCC 7420</strain>
    </source>
</reference>
<dbReference type="Gene3D" id="3.30.420.360">
    <property type="match status" value="1"/>
</dbReference>
<dbReference type="SUPFAM" id="SSF55821">
    <property type="entry name" value="YrdC/RibB"/>
    <property type="match status" value="1"/>
</dbReference>
<evidence type="ECO:0000256" key="9">
    <source>
        <dbReference type="PROSITE-ProRule" id="PRU00520"/>
    </source>
</evidence>
<keyword evidence="3" id="KW-0436">Ligase</keyword>
<comment type="catalytic activity">
    <reaction evidence="7">
        <text>C-terminal L-cysteinyl-[HypE protein] + carbamoyl phosphate + ATP + H2O = C-terminal S-carboxamide-L-cysteinyl-[HypE protein] + AMP + phosphate + diphosphate + H(+)</text>
        <dbReference type="Rhea" id="RHEA:55636"/>
        <dbReference type="Rhea" id="RHEA-COMP:14247"/>
        <dbReference type="Rhea" id="RHEA-COMP:14392"/>
        <dbReference type="ChEBI" id="CHEBI:15377"/>
        <dbReference type="ChEBI" id="CHEBI:15378"/>
        <dbReference type="ChEBI" id="CHEBI:30616"/>
        <dbReference type="ChEBI" id="CHEBI:33019"/>
        <dbReference type="ChEBI" id="CHEBI:43474"/>
        <dbReference type="ChEBI" id="CHEBI:58228"/>
        <dbReference type="ChEBI" id="CHEBI:76913"/>
        <dbReference type="ChEBI" id="CHEBI:139126"/>
        <dbReference type="ChEBI" id="CHEBI:456215"/>
    </reaction>
</comment>
<gene>
    <name evidence="12" type="ORF">MC7420_8185</name>
</gene>
<dbReference type="InterPro" id="IPR001792">
    <property type="entry name" value="Acylphosphatase-like_dom"/>
</dbReference>
<dbReference type="PANTHER" id="PTHR42959">
    <property type="entry name" value="CARBAMOYLTRANSFERASE"/>
    <property type="match status" value="1"/>
</dbReference>
<dbReference type="GO" id="GO:0016874">
    <property type="term" value="F:ligase activity"/>
    <property type="evidence" value="ECO:0007669"/>
    <property type="project" value="UniProtKB-UniRule"/>
</dbReference>
<dbReference type="RefSeq" id="WP_006106180.1">
    <property type="nucleotide sequence ID" value="NZ_DS989878.1"/>
</dbReference>
<dbReference type="GO" id="GO:0008270">
    <property type="term" value="F:zinc ion binding"/>
    <property type="evidence" value="ECO:0007669"/>
    <property type="project" value="UniProtKB-KW"/>
</dbReference>
<dbReference type="GO" id="GO:0003998">
    <property type="term" value="F:acylphosphatase activity"/>
    <property type="evidence" value="ECO:0007669"/>
    <property type="project" value="UniProtKB-EC"/>
</dbReference>
<dbReference type="InterPro" id="IPR006070">
    <property type="entry name" value="Sua5-like_dom"/>
</dbReference>
<protein>
    <recommendedName>
        <fullName evidence="8">Carbamoyltransferase</fullName>
        <ecNumber evidence="8">6.2.-.-</ecNumber>
    </recommendedName>
</protein>
<dbReference type="Pfam" id="PF17788">
    <property type="entry name" value="HypF_C"/>
    <property type="match status" value="1"/>
</dbReference>
<keyword evidence="13" id="KW-1185">Reference proteome</keyword>
<feature type="domain" description="YrdC-like" evidence="11">
    <location>
        <begin position="208"/>
        <end position="408"/>
    </location>
</feature>
<evidence type="ECO:0000256" key="6">
    <source>
        <dbReference type="ARBA" id="ARBA00022833"/>
    </source>
</evidence>
<dbReference type="PROSITE" id="PS00150">
    <property type="entry name" value="ACYLPHOSPHATASE_1"/>
    <property type="match status" value="1"/>
</dbReference>
<dbReference type="GO" id="GO:0003725">
    <property type="term" value="F:double-stranded RNA binding"/>
    <property type="evidence" value="ECO:0007669"/>
    <property type="project" value="InterPro"/>
</dbReference>
<dbReference type="EMBL" id="DS989878">
    <property type="protein sequence ID" value="EDX70934.1"/>
    <property type="molecule type" value="Genomic_DNA"/>
</dbReference>
<name>B4W4C2_9CYAN</name>
<dbReference type="InterPro" id="IPR017968">
    <property type="entry name" value="Acylphosphatase_CS"/>
</dbReference>
<dbReference type="SUPFAM" id="SSF53067">
    <property type="entry name" value="Actin-like ATPase domain"/>
    <property type="match status" value="1"/>
</dbReference>
<proteinExistence type="inferred from homology"/>
<feature type="active site" evidence="9">
    <location>
        <position position="45"/>
    </location>
</feature>
<comment type="catalytic activity">
    <reaction evidence="9">
        <text>an acyl phosphate + H2O = a carboxylate + phosphate + H(+)</text>
        <dbReference type="Rhea" id="RHEA:14965"/>
        <dbReference type="ChEBI" id="CHEBI:15377"/>
        <dbReference type="ChEBI" id="CHEBI:15378"/>
        <dbReference type="ChEBI" id="CHEBI:29067"/>
        <dbReference type="ChEBI" id="CHEBI:43474"/>
        <dbReference type="ChEBI" id="CHEBI:59918"/>
        <dbReference type="EC" id="3.6.1.7"/>
    </reaction>
</comment>
<dbReference type="Pfam" id="PF07503">
    <property type="entry name" value="zf-HYPF"/>
    <property type="match status" value="2"/>
</dbReference>
<comment type="similarity">
    <text evidence="2 8">Belongs to the carbamoyltransferase HypF family.</text>
</comment>
<evidence type="ECO:0000256" key="5">
    <source>
        <dbReference type="ARBA" id="ARBA00022771"/>
    </source>
</evidence>
<dbReference type="Proteomes" id="UP000003835">
    <property type="component" value="Unassembled WGS sequence"/>
</dbReference>
<dbReference type="EC" id="6.2.-.-" evidence="8"/>
<dbReference type="InterPro" id="IPR051060">
    <property type="entry name" value="Carbamoyltrans_HypF-like"/>
</dbReference>
<evidence type="ECO:0000256" key="3">
    <source>
        <dbReference type="ARBA" id="ARBA00022598"/>
    </source>
</evidence>
<dbReference type="Pfam" id="PF01300">
    <property type="entry name" value="Sua5_yciO_yrdC"/>
    <property type="match status" value="1"/>
</dbReference>
<dbReference type="HOGENOM" id="CLU_009164_0_0_3"/>
<dbReference type="eggNOG" id="COG0068">
    <property type="taxonomic scope" value="Bacteria"/>
</dbReference>
<feature type="active site" evidence="9">
    <location>
        <position position="27"/>
    </location>
</feature>
<evidence type="ECO:0000313" key="12">
    <source>
        <dbReference type="EMBL" id="EDX70934.1"/>
    </source>
</evidence>
<feature type="domain" description="Acylphosphatase-like" evidence="10">
    <location>
        <begin position="12"/>
        <end position="99"/>
    </location>
</feature>
<evidence type="ECO:0000313" key="13">
    <source>
        <dbReference type="Proteomes" id="UP000003835"/>
    </source>
</evidence>
<keyword evidence="6" id="KW-0862">Zinc</keyword>
<dbReference type="PIRSF" id="PIRSF006256">
    <property type="entry name" value="CMPcnvr_hdrg_mat"/>
    <property type="match status" value="1"/>
</dbReference>
<dbReference type="GO" id="GO:0051604">
    <property type="term" value="P:protein maturation"/>
    <property type="evidence" value="ECO:0007669"/>
    <property type="project" value="TreeGrafter"/>
</dbReference>
<dbReference type="GO" id="GO:0016743">
    <property type="term" value="F:carboxyl- or carbamoyltransferase activity"/>
    <property type="evidence" value="ECO:0007669"/>
    <property type="project" value="UniProtKB-UniRule"/>
</dbReference>
<keyword evidence="9" id="KW-0378">Hydrolase</keyword>